<dbReference type="AlphaFoldDB" id="R0FSE4"/>
<accession>R0FSE4</accession>
<evidence type="ECO:0000313" key="1">
    <source>
        <dbReference type="EMBL" id="EOA25757.1"/>
    </source>
</evidence>
<name>R0FSE4_9BRAS</name>
<organism evidence="1 2">
    <name type="scientific">Capsella rubella</name>
    <dbReference type="NCBI Taxonomy" id="81985"/>
    <lineage>
        <taxon>Eukaryota</taxon>
        <taxon>Viridiplantae</taxon>
        <taxon>Streptophyta</taxon>
        <taxon>Embryophyta</taxon>
        <taxon>Tracheophyta</taxon>
        <taxon>Spermatophyta</taxon>
        <taxon>Magnoliopsida</taxon>
        <taxon>eudicotyledons</taxon>
        <taxon>Gunneridae</taxon>
        <taxon>Pentapetalae</taxon>
        <taxon>rosids</taxon>
        <taxon>malvids</taxon>
        <taxon>Brassicales</taxon>
        <taxon>Brassicaceae</taxon>
        <taxon>Camelineae</taxon>
        <taxon>Capsella</taxon>
    </lineage>
</organism>
<protein>
    <submittedName>
        <fullName evidence="1">Uncharacterized protein</fullName>
    </submittedName>
</protein>
<reference evidence="2" key="1">
    <citation type="journal article" date="2013" name="Nat. Genet.">
        <title>The Capsella rubella genome and the genomic consequences of rapid mating system evolution.</title>
        <authorList>
            <person name="Slotte T."/>
            <person name="Hazzouri K.M."/>
            <person name="Agren J.A."/>
            <person name="Koenig D."/>
            <person name="Maumus F."/>
            <person name="Guo Y.L."/>
            <person name="Steige K."/>
            <person name="Platts A.E."/>
            <person name="Escobar J.S."/>
            <person name="Newman L.K."/>
            <person name="Wang W."/>
            <person name="Mandakova T."/>
            <person name="Vello E."/>
            <person name="Smith L.M."/>
            <person name="Henz S.R."/>
            <person name="Steffen J."/>
            <person name="Takuno S."/>
            <person name="Brandvain Y."/>
            <person name="Coop G."/>
            <person name="Andolfatto P."/>
            <person name="Hu T.T."/>
            <person name="Blanchette M."/>
            <person name="Clark R.M."/>
            <person name="Quesneville H."/>
            <person name="Nordborg M."/>
            <person name="Gaut B.S."/>
            <person name="Lysak M.A."/>
            <person name="Jenkins J."/>
            <person name="Grimwood J."/>
            <person name="Chapman J."/>
            <person name="Prochnik S."/>
            <person name="Shu S."/>
            <person name="Rokhsar D."/>
            <person name="Schmutz J."/>
            <person name="Weigel D."/>
            <person name="Wright S.I."/>
        </authorList>
    </citation>
    <scope>NUCLEOTIDE SEQUENCE [LARGE SCALE GENOMIC DNA]</scope>
    <source>
        <strain evidence="2">cv. Monte Gargano</strain>
    </source>
</reference>
<dbReference type="EMBL" id="KB870809">
    <property type="protein sequence ID" value="EOA25757.1"/>
    <property type="molecule type" value="Genomic_DNA"/>
</dbReference>
<keyword evidence="2" id="KW-1185">Reference proteome</keyword>
<evidence type="ECO:0000313" key="2">
    <source>
        <dbReference type="Proteomes" id="UP000029121"/>
    </source>
</evidence>
<proteinExistence type="predicted"/>
<gene>
    <name evidence="1" type="ORF">CARUB_v10019118mg</name>
</gene>
<dbReference type="Proteomes" id="UP000029121">
    <property type="component" value="Unassembled WGS sequence"/>
</dbReference>
<sequence>MFRGHGVSSSTLIGLDEKLHNEKEGMMLNYGLNRWRYMHKLLLKWNSTRHQNSKQNL</sequence>